<dbReference type="EMBL" id="CAJVPV010059045">
    <property type="protein sequence ID" value="CAG8788491.1"/>
    <property type="molecule type" value="Genomic_DNA"/>
</dbReference>
<name>A0A9N9P3N7_9GLOM</name>
<evidence type="ECO:0000313" key="3">
    <source>
        <dbReference type="Proteomes" id="UP000789342"/>
    </source>
</evidence>
<dbReference type="Proteomes" id="UP000789342">
    <property type="component" value="Unassembled WGS sequence"/>
</dbReference>
<feature type="non-terminal residue" evidence="2">
    <location>
        <position position="109"/>
    </location>
</feature>
<dbReference type="Pfam" id="PF25151">
    <property type="entry name" value="TPR_Trm732_C"/>
    <property type="match status" value="1"/>
</dbReference>
<dbReference type="InterPro" id="IPR056842">
    <property type="entry name" value="THADA-like_TPR_C"/>
</dbReference>
<evidence type="ECO:0000259" key="1">
    <source>
        <dbReference type="Pfam" id="PF25151"/>
    </source>
</evidence>
<protein>
    <submittedName>
        <fullName evidence="2">4282_t:CDS:1</fullName>
    </submittedName>
</protein>
<accession>A0A9N9P3N7</accession>
<feature type="non-terminal residue" evidence="2">
    <location>
        <position position="1"/>
    </location>
</feature>
<reference evidence="2" key="1">
    <citation type="submission" date="2021-06" db="EMBL/GenBank/DDBJ databases">
        <authorList>
            <person name="Kallberg Y."/>
            <person name="Tangrot J."/>
            <person name="Rosling A."/>
        </authorList>
    </citation>
    <scope>NUCLEOTIDE SEQUENCE</scope>
    <source>
        <strain evidence="2">CL551</strain>
    </source>
</reference>
<organism evidence="2 3">
    <name type="scientific">Acaulospora morrowiae</name>
    <dbReference type="NCBI Taxonomy" id="94023"/>
    <lineage>
        <taxon>Eukaryota</taxon>
        <taxon>Fungi</taxon>
        <taxon>Fungi incertae sedis</taxon>
        <taxon>Mucoromycota</taxon>
        <taxon>Glomeromycotina</taxon>
        <taxon>Glomeromycetes</taxon>
        <taxon>Diversisporales</taxon>
        <taxon>Acaulosporaceae</taxon>
        <taxon>Acaulospora</taxon>
    </lineage>
</organism>
<dbReference type="AlphaFoldDB" id="A0A9N9P3N7"/>
<gene>
    <name evidence="2" type="ORF">AMORRO_LOCUS17936</name>
</gene>
<proteinExistence type="predicted"/>
<sequence>TREMSASSLIPLIASHDLVRSYTEILSSCGISNQNKLHGCLVQLQYLMRGHLASNVAGIDIGPIFLSKVDQLLYKNSCELTRYLFLCIMDEFVFDAKWISGEPDKAKRE</sequence>
<evidence type="ECO:0000313" key="2">
    <source>
        <dbReference type="EMBL" id="CAG8788491.1"/>
    </source>
</evidence>
<comment type="caution">
    <text evidence="2">The sequence shown here is derived from an EMBL/GenBank/DDBJ whole genome shotgun (WGS) entry which is preliminary data.</text>
</comment>
<feature type="domain" description="tRNA (32-2'-O)-methyltransferase regulator THADA-like C-terminal TPR repeats region" evidence="1">
    <location>
        <begin position="1"/>
        <end position="47"/>
    </location>
</feature>
<keyword evidence="3" id="KW-1185">Reference proteome</keyword>